<evidence type="ECO:0000313" key="3">
    <source>
        <dbReference type="Proteomes" id="UP001244443"/>
    </source>
</evidence>
<sequence>MSLKKLEGTLTHNNAIELNWVTAKEENFSHFEVQRSIHNKDFEVIGTVKGQGESNSDVSYNFTDNNAPYGIIRYRLNAIDIDESFEIFEAIEIKKTFSNQLKAYPNPFREITDLKIVVPEDLGKKLDKINLYNYSGKLIYTEMDYEPFNSQIVIGNLKAGMYILNITHNGLTESIRVIKE</sequence>
<dbReference type="RefSeq" id="WP_302101664.1">
    <property type="nucleotide sequence ID" value="NZ_CP129970.2"/>
</dbReference>
<accession>A0AA49JDV6</accession>
<gene>
    <name evidence="2" type="ORF">QYS48_25740</name>
</gene>
<keyword evidence="3" id="KW-1185">Reference proteome</keyword>
<name>A0AA49JDV6_9BACT</name>
<reference evidence="2" key="1">
    <citation type="submission" date="2023-08" db="EMBL/GenBank/DDBJ databases">
        <title>Comparative genomics and taxonomic characterization of three novel marine species of genus Marivirga.</title>
        <authorList>
            <person name="Muhammad N."/>
            <person name="Kim S.-G."/>
        </authorList>
    </citation>
    <scope>NUCLEOTIDE SEQUENCE [LARGE SCALE GENOMIC DNA]</scope>
    <source>
        <strain evidence="2">ABR2-2</strain>
    </source>
</reference>
<dbReference type="AlphaFoldDB" id="A0AA49JDV6"/>
<protein>
    <submittedName>
        <fullName evidence="2">T9SS type A sorting domain-containing protein</fullName>
    </submittedName>
</protein>
<dbReference type="InterPro" id="IPR026444">
    <property type="entry name" value="Secre_tail"/>
</dbReference>
<evidence type="ECO:0000259" key="1">
    <source>
        <dbReference type="Pfam" id="PF18962"/>
    </source>
</evidence>
<evidence type="ECO:0000313" key="2">
    <source>
        <dbReference type="EMBL" id="WKK85311.1"/>
    </source>
</evidence>
<dbReference type="EMBL" id="CP129970">
    <property type="protein sequence ID" value="WKK85311.1"/>
    <property type="molecule type" value="Genomic_DNA"/>
</dbReference>
<dbReference type="Proteomes" id="UP001244443">
    <property type="component" value="Chromosome"/>
</dbReference>
<dbReference type="NCBIfam" id="TIGR04183">
    <property type="entry name" value="Por_Secre_tail"/>
    <property type="match status" value="1"/>
</dbReference>
<feature type="domain" description="Secretion system C-terminal sorting" evidence="1">
    <location>
        <begin position="104"/>
        <end position="172"/>
    </location>
</feature>
<organism evidence="2 3">
    <name type="scientific">Marivirga arenosa</name>
    <dbReference type="NCBI Taxonomy" id="3059076"/>
    <lineage>
        <taxon>Bacteria</taxon>
        <taxon>Pseudomonadati</taxon>
        <taxon>Bacteroidota</taxon>
        <taxon>Cytophagia</taxon>
        <taxon>Cytophagales</taxon>
        <taxon>Marivirgaceae</taxon>
        <taxon>Marivirga</taxon>
    </lineage>
</organism>
<proteinExistence type="predicted"/>
<dbReference type="Pfam" id="PF18962">
    <property type="entry name" value="Por_Secre_tail"/>
    <property type="match status" value="1"/>
</dbReference>